<dbReference type="RefSeq" id="XP_070916398.1">
    <property type="nucleotide sequence ID" value="XM_071060297.1"/>
</dbReference>
<keyword evidence="2" id="KW-1185">Reference proteome</keyword>
<reference evidence="1 2" key="1">
    <citation type="submission" date="2024-09" db="EMBL/GenBank/DDBJ databases">
        <title>Itraconazole resistance in Madurella fahalii resulting from another homologue of gene encoding cytochrome P450 14-alpha sterol demethylase (CYP51).</title>
        <authorList>
            <person name="Yoshioka I."/>
            <person name="Fahal A.H."/>
            <person name="Kaneko S."/>
            <person name="Yaguchi T."/>
        </authorList>
    </citation>
    <scope>NUCLEOTIDE SEQUENCE [LARGE SCALE GENOMIC DNA]</scope>
    <source>
        <strain evidence="1 2">IFM 68171</strain>
    </source>
</reference>
<dbReference type="EMBL" id="BAAFSV010000002">
    <property type="protein sequence ID" value="GAB1314667.1"/>
    <property type="molecule type" value="Genomic_DNA"/>
</dbReference>
<sequence length="368" mass="42264">MVQRTRTRNSLSVWFLPRSRAADTDTAPETVSPLFALAPELRAMILRHAFGDRKIHLDARPRGYRSRQVVSKLPRQGWRRLIPWLASPPPRTVYGQDSDVPNWTWYSCVCYANDAERKAADKFKHLWLWYPRFWDDCWRGGCWCCEPTDRGPLLDSDRVGAMGFLLSCKRAYNEGLYILYSTNLILLENRRLLNELLQLNTMPGIPQLIGPGLQLITSLAVSSTYYSPAIKDVLPFNEQVDLLPRVFPKLRYLRWTLGGHRAHGGPIPQEEVENAVLGPMLRAIAQLPATNKRIMLCMSEKIFSGVRQLARQQRSITGLDVPWESSSDPQMMTFWYPITEQGEMPGEAATGFWVMLWDSDYHPRLTPD</sequence>
<dbReference type="PANTHER" id="PTHR38790">
    <property type="entry name" value="2EXR DOMAIN-CONTAINING PROTEIN-RELATED"/>
    <property type="match status" value="1"/>
</dbReference>
<dbReference type="GeneID" id="98175620"/>
<dbReference type="Proteomes" id="UP001628179">
    <property type="component" value="Unassembled WGS sequence"/>
</dbReference>
<evidence type="ECO:0000313" key="2">
    <source>
        <dbReference type="Proteomes" id="UP001628179"/>
    </source>
</evidence>
<gene>
    <name evidence="1" type="ORF">MFIFM68171_04877</name>
</gene>
<proteinExistence type="predicted"/>
<evidence type="ECO:0000313" key="1">
    <source>
        <dbReference type="EMBL" id="GAB1314667.1"/>
    </source>
</evidence>
<protein>
    <submittedName>
        <fullName evidence="1">Uncharacterized protein</fullName>
    </submittedName>
</protein>
<organism evidence="1 2">
    <name type="scientific">Madurella fahalii</name>
    <dbReference type="NCBI Taxonomy" id="1157608"/>
    <lineage>
        <taxon>Eukaryota</taxon>
        <taxon>Fungi</taxon>
        <taxon>Dikarya</taxon>
        <taxon>Ascomycota</taxon>
        <taxon>Pezizomycotina</taxon>
        <taxon>Sordariomycetes</taxon>
        <taxon>Sordariomycetidae</taxon>
        <taxon>Sordariales</taxon>
        <taxon>Sordariales incertae sedis</taxon>
        <taxon>Madurella</taxon>
    </lineage>
</organism>
<name>A0ABQ0GA87_9PEZI</name>
<comment type="caution">
    <text evidence="1">The sequence shown here is derived from an EMBL/GenBank/DDBJ whole genome shotgun (WGS) entry which is preliminary data.</text>
</comment>
<accession>A0ABQ0GA87</accession>